<organism evidence="7 8">
    <name type="scientific">Stylophora pistillata</name>
    <name type="common">Smooth cauliflower coral</name>
    <dbReference type="NCBI Taxonomy" id="50429"/>
    <lineage>
        <taxon>Eukaryota</taxon>
        <taxon>Metazoa</taxon>
        <taxon>Cnidaria</taxon>
        <taxon>Anthozoa</taxon>
        <taxon>Hexacorallia</taxon>
        <taxon>Scleractinia</taxon>
        <taxon>Astrocoeniina</taxon>
        <taxon>Pocilloporidae</taxon>
        <taxon>Stylophora</taxon>
    </lineage>
</organism>
<dbReference type="InterPro" id="IPR051965">
    <property type="entry name" value="ChromReg_NeuronalGeneExpr"/>
</dbReference>
<feature type="region of interest" description="Disordered" evidence="5">
    <location>
        <begin position="1"/>
        <end position="66"/>
    </location>
</feature>
<dbReference type="EMBL" id="LSMT01000471">
    <property type="protein sequence ID" value="PFX17474.1"/>
    <property type="molecule type" value="Genomic_DNA"/>
</dbReference>
<dbReference type="Pfam" id="PF00505">
    <property type="entry name" value="HMG_box"/>
    <property type="match status" value="1"/>
</dbReference>
<evidence type="ECO:0000256" key="5">
    <source>
        <dbReference type="SAM" id="MobiDB-lite"/>
    </source>
</evidence>
<evidence type="ECO:0000256" key="1">
    <source>
        <dbReference type="ARBA" id="ARBA00023125"/>
    </source>
</evidence>
<dbReference type="InterPro" id="IPR036236">
    <property type="entry name" value="Znf_C2H2_sf"/>
</dbReference>
<dbReference type="SMART" id="SM00398">
    <property type="entry name" value="HMG"/>
    <property type="match status" value="1"/>
</dbReference>
<name>A0A2B4RGH8_STYPI</name>
<protein>
    <submittedName>
        <fullName evidence="7">High mobility group protein 20A</fullName>
    </submittedName>
</protein>
<dbReference type="STRING" id="50429.A0A2B4RGH8"/>
<dbReference type="Gene3D" id="1.10.30.10">
    <property type="entry name" value="High mobility group box domain"/>
    <property type="match status" value="1"/>
</dbReference>
<dbReference type="PROSITE" id="PS50118">
    <property type="entry name" value="HMG_BOX_2"/>
    <property type="match status" value="1"/>
</dbReference>
<evidence type="ECO:0000256" key="4">
    <source>
        <dbReference type="SAM" id="Coils"/>
    </source>
</evidence>
<dbReference type="GO" id="GO:0005634">
    <property type="term" value="C:nucleus"/>
    <property type="evidence" value="ECO:0007669"/>
    <property type="project" value="UniProtKB-UniRule"/>
</dbReference>
<feature type="compositionally biased region" description="Low complexity" evidence="5">
    <location>
        <begin position="27"/>
        <end position="37"/>
    </location>
</feature>
<dbReference type="Gene3D" id="1.10.287.510">
    <property type="entry name" value="Helix hairpin bin"/>
    <property type="match status" value="1"/>
</dbReference>
<evidence type="ECO:0000313" key="7">
    <source>
        <dbReference type="EMBL" id="PFX17474.1"/>
    </source>
</evidence>
<keyword evidence="8" id="KW-1185">Reference proteome</keyword>
<evidence type="ECO:0000259" key="6">
    <source>
        <dbReference type="PROSITE" id="PS50118"/>
    </source>
</evidence>
<feature type="coiled-coil region" evidence="4">
    <location>
        <begin position="245"/>
        <end position="307"/>
    </location>
</feature>
<sequence>METAGDSDLTGEKHNEARSSVQDKSSAENSPSASPNKPEQKPEQKKTIFSKGKKRKKTDKDLNAPKAPLTGYVRFLNEHREKVRAENQNLPFHEVTKILGNMWSQLPSQQKQAYLEEAEKDKERYMKELEVCQQTDAYKNFVARQKAMKKGERDVNGAEGNDDLFCSACNLYFNSPHNKRENMSGKKHLAVVSSQMDKSEKHEEKTNGRDSSDTKKVEETSDSQPLQIPLDGDIPIFTDEFLNYNKARENELRKLRKVNTEFEEQNAILSKHIENMKKGIDKLEGERKEQQNEISALQRHLARLRQIISRSFVDIQIPGVTDPLTSETVDSFVAKLQQYIQENSKENLELTSRIKDIIASLDYPNCLTADAPHITDALICS</sequence>
<dbReference type="OrthoDB" id="3213154at2759"/>
<feature type="coiled-coil region" evidence="4">
    <location>
        <begin position="108"/>
        <end position="135"/>
    </location>
</feature>
<evidence type="ECO:0000256" key="2">
    <source>
        <dbReference type="ARBA" id="ARBA00023242"/>
    </source>
</evidence>
<accession>A0A2B4RGH8</accession>
<evidence type="ECO:0000313" key="8">
    <source>
        <dbReference type="Proteomes" id="UP000225706"/>
    </source>
</evidence>
<dbReference type="CDD" id="cd21980">
    <property type="entry name" value="HMG-box_HMG20"/>
    <property type="match status" value="1"/>
</dbReference>
<dbReference type="InterPro" id="IPR036910">
    <property type="entry name" value="HMG_box_dom_sf"/>
</dbReference>
<dbReference type="PANTHER" id="PTHR46040:SF3">
    <property type="entry name" value="HIGH MOBILITY GROUP PROTEIN 2"/>
    <property type="match status" value="1"/>
</dbReference>
<keyword evidence="4" id="KW-0175">Coiled coil</keyword>
<dbReference type="PRINTS" id="PR00886">
    <property type="entry name" value="HIGHMOBLTY12"/>
</dbReference>
<feature type="region of interest" description="Disordered" evidence="5">
    <location>
        <begin position="190"/>
        <end position="229"/>
    </location>
</feature>
<dbReference type="InterPro" id="IPR009071">
    <property type="entry name" value="HMG_box_dom"/>
</dbReference>
<dbReference type="Proteomes" id="UP000225706">
    <property type="component" value="Unassembled WGS sequence"/>
</dbReference>
<reference evidence="8" key="1">
    <citation type="journal article" date="2017" name="bioRxiv">
        <title>Comparative analysis of the genomes of Stylophora pistillata and Acropora digitifera provides evidence for extensive differences between species of corals.</title>
        <authorList>
            <person name="Voolstra C.R."/>
            <person name="Li Y."/>
            <person name="Liew Y.J."/>
            <person name="Baumgarten S."/>
            <person name="Zoccola D."/>
            <person name="Flot J.-F."/>
            <person name="Tambutte S."/>
            <person name="Allemand D."/>
            <person name="Aranda M."/>
        </authorList>
    </citation>
    <scope>NUCLEOTIDE SEQUENCE [LARGE SCALE GENOMIC DNA]</scope>
</reference>
<feature type="compositionally biased region" description="Basic and acidic residues" evidence="5">
    <location>
        <begin position="197"/>
        <end position="219"/>
    </location>
</feature>
<evidence type="ECO:0000256" key="3">
    <source>
        <dbReference type="PROSITE-ProRule" id="PRU00267"/>
    </source>
</evidence>
<dbReference type="SUPFAM" id="SSF57667">
    <property type="entry name" value="beta-beta-alpha zinc fingers"/>
    <property type="match status" value="1"/>
</dbReference>
<dbReference type="GO" id="GO:0003677">
    <property type="term" value="F:DNA binding"/>
    <property type="evidence" value="ECO:0007669"/>
    <property type="project" value="UniProtKB-UniRule"/>
</dbReference>
<dbReference type="SUPFAM" id="SSF47095">
    <property type="entry name" value="HMG-box"/>
    <property type="match status" value="1"/>
</dbReference>
<keyword evidence="1 3" id="KW-0238">DNA-binding</keyword>
<dbReference type="Gene3D" id="3.30.160.60">
    <property type="entry name" value="Classic Zinc Finger"/>
    <property type="match status" value="1"/>
</dbReference>
<feature type="domain" description="HMG box" evidence="6">
    <location>
        <begin position="65"/>
        <end position="139"/>
    </location>
</feature>
<dbReference type="AlphaFoldDB" id="A0A2B4RGH8"/>
<dbReference type="PANTHER" id="PTHR46040">
    <property type="entry name" value="HIGH MOBILITY GROUP PROTEIN 2"/>
    <property type="match status" value="1"/>
</dbReference>
<proteinExistence type="predicted"/>
<gene>
    <name evidence="7" type="primary">Hmg20a</name>
    <name evidence="7" type="ORF">AWC38_SpisGene18198</name>
</gene>
<comment type="caution">
    <text evidence="7">The sequence shown here is derived from an EMBL/GenBank/DDBJ whole genome shotgun (WGS) entry which is preliminary data.</text>
</comment>
<keyword evidence="2 3" id="KW-0539">Nucleus</keyword>
<feature type="DNA-binding region" description="HMG box" evidence="3">
    <location>
        <begin position="65"/>
        <end position="139"/>
    </location>
</feature>
<dbReference type="GO" id="GO:0010468">
    <property type="term" value="P:regulation of gene expression"/>
    <property type="evidence" value="ECO:0007669"/>
    <property type="project" value="TreeGrafter"/>
</dbReference>